<protein>
    <submittedName>
        <fullName evidence="1">Uncharacterized protein</fullName>
    </submittedName>
</protein>
<name>A0AAW0R6X0_9PEZI</name>
<gene>
    <name evidence="1" type="ORF">PG999_001926</name>
</gene>
<accession>A0AAW0R6X0</accession>
<dbReference type="EMBL" id="JAQQWP010000002">
    <property type="protein sequence ID" value="KAK8129546.1"/>
    <property type="molecule type" value="Genomic_DNA"/>
</dbReference>
<evidence type="ECO:0000313" key="2">
    <source>
        <dbReference type="Proteomes" id="UP001392437"/>
    </source>
</evidence>
<keyword evidence="2" id="KW-1185">Reference proteome</keyword>
<evidence type="ECO:0000313" key="1">
    <source>
        <dbReference type="EMBL" id="KAK8129546.1"/>
    </source>
</evidence>
<comment type="caution">
    <text evidence="1">The sequence shown here is derived from an EMBL/GenBank/DDBJ whole genome shotgun (WGS) entry which is preliminary data.</text>
</comment>
<dbReference type="AlphaFoldDB" id="A0AAW0R6X0"/>
<proteinExistence type="predicted"/>
<reference evidence="1 2" key="1">
    <citation type="submission" date="2023-01" db="EMBL/GenBank/DDBJ databases">
        <title>Analysis of 21 Apiospora genomes using comparative genomics revels a genus with tremendous synthesis potential of carbohydrate active enzymes and secondary metabolites.</title>
        <authorList>
            <person name="Sorensen T."/>
        </authorList>
    </citation>
    <scope>NUCLEOTIDE SEQUENCE [LARGE SCALE GENOMIC DNA]</scope>
    <source>
        <strain evidence="1 2">CBS 117206</strain>
    </source>
</reference>
<sequence length="105" mass="11585">MDTHTQVLLSWKKDRKDLKEVLAKGREYGGKIAANHLAPGTFKPSDLDNVKAGEHEKRAANMFQDSRQAKPEDSWGAAAVEQFGQFKGLAESVRFAADADDRGEP</sequence>
<dbReference type="Proteomes" id="UP001392437">
    <property type="component" value="Unassembled WGS sequence"/>
</dbReference>
<organism evidence="1 2">
    <name type="scientific">Apiospora kogelbergensis</name>
    <dbReference type="NCBI Taxonomy" id="1337665"/>
    <lineage>
        <taxon>Eukaryota</taxon>
        <taxon>Fungi</taxon>
        <taxon>Dikarya</taxon>
        <taxon>Ascomycota</taxon>
        <taxon>Pezizomycotina</taxon>
        <taxon>Sordariomycetes</taxon>
        <taxon>Xylariomycetidae</taxon>
        <taxon>Amphisphaeriales</taxon>
        <taxon>Apiosporaceae</taxon>
        <taxon>Apiospora</taxon>
    </lineage>
</organism>